<keyword evidence="1" id="KW-0812">Transmembrane</keyword>
<dbReference type="STRING" id="701521.PECL_1497"/>
<gene>
    <name evidence="2" type="ordered locus">PECL_1497</name>
</gene>
<organism evidence="2 3">
    <name type="scientific">Pediococcus claussenii (strain ATCC BAA-344 / DSM 14800 / JCM 18046 / KCTC 3811 / LMG 21948 / P06)</name>
    <dbReference type="NCBI Taxonomy" id="701521"/>
    <lineage>
        <taxon>Bacteria</taxon>
        <taxon>Bacillati</taxon>
        <taxon>Bacillota</taxon>
        <taxon>Bacilli</taxon>
        <taxon>Lactobacillales</taxon>
        <taxon>Lactobacillaceae</taxon>
        <taxon>Pediococcus</taxon>
    </lineage>
</organism>
<dbReference type="AlphaFoldDB" id="G8PF40"/>
<dbReference type="InterPro" id="IPR010406">
    <property type="entry name" value="DUF1003"/>
</dbReference>
<dbReference type="HOGENOM" id="CLU_077948_1_0_9"/>
<dbReference type="Proteomes" id="UP000005444">
    <property type="component" value="Chromosome"/>
</dbReference>
<evidence type="ECO:0000313" key="2">
    <source>
        <dbReference type="EMBL" id="AEV95719.1"/>
    </source>
</evidence>
<reference evidence="2 3" key="1">
    <citation type="journal article" date="2012" name="J. Bacteriol.">
        <title>Complete Genome Sequence of the Beer Spoilage Organism Pediococcus claussenii ATCC BAA-344T.</title>
        <authorList>
            <person name="Pittet V."/>
            <person name="Abegunde T."/>
            <person name="Marfleet T."/>
            <person name="Haakensen M."/>
            <person name="Morrow K."/>
            <person name="Jayaprakash T."/>
            <person name="Schroeder K."/>
            <person name="Trost B."/>
            <person name="Byrns S."/>
            <person name="Bergsveinson J."/>
            <person name="Kusalik A."/>
            <person name="Ziola B."/>
        </authorList>
    </citation>
    <scope>NUCLEOTIDE SEQUENCE [LARGE SCALE GENOMIC DNA]</scope>
    <source>
        <strain evidence="2 3">ATCC BAA-344</strain>
    </source>
</reference>
<proteinExistence type="predicted"/>
<keyword evidence="3" id="KW-1185">Reference proteome</keyword>
<dbReference type="eggNOG" id="COG4420">
    <property type="taxonomic scope" value="Bacteria"/>
</dbReference>
<name>G8PF40_PEDCP</name>
<dbReference type="Pfam" id="PF06210">
    <property type="entry name" value="DUF1003"/>
    <property type="match status" value="1"/>
</dbReference>
<keyword evidence="1" id="KW-0472">Membrane</keyword>
<dbReference type="PANTHER" id="PTHR41386">
    <property type="entry name" value="INTEGRAL MEMBRANE PROTEIN-RELATED"/>
    <property type="match status" value="1"/>
</dbReference>
<evidence type="ECO:0008006" key="4">
    <source>
        <dbReference type="Google" id="ProtNLM"/>
    </source>
</evidence>
<dbReference type="PANTHER" id="PTHR41386:SF1">
    <property type="entry name" value="MEMBRANE PROTEIN"/>
    <property type="match status" value="1"/>
</dbReference>
<dbReference type="RefSeq" id="WP_014215913.1">
    <property type="nucleotide sequence ID" value="NC_016605.1"/>
</dbReference>
<dbReference type="PATRIC" id="fig|701521.8.peg.1401"/>
<evidence type="ECO:0000313" key="3">
    <source>
        <dbReference type="Proteomes" id="UP000005444"/>
    </source>
</evidence>
<feature type="transmembrane region" description="Helical" evidence="1">
    <location>
        <begin position="120"/>
        <end position="141"/>
    </location>
</feature>
<evidence type="ECO:0000256" key="1">
    <source>
        <dbReference type="SAM" id="Phobius"/>
    </source>
</evidence>
<feature type="transmembrane region" description="Helical" evidence="1">
    <location>
        <begin position="147"/>
        <end position="168"/>
    </location>
</feature>
<protein>
    <recommendedName>
        <fullName evidence="4">Cyclic nucleotide-binding protein</fullName>
    </recommendedName>
</protein>
<sequence>MKKKQQYKCLVDNKETELLNGMFFNDLSSGIKRLIKKDYPRVKDTDFICSEHLIHYRLVNIDNMYKRDMHQNAKLNNKLTGVMENDKYQIIDVSEKLQKSLTFGQRVADAVAHFGGSWTFIISFILIMIIWIIINLLHVFGVSFDPYPFILLNLFLSMVAAIQAPLILMSQNRSDEYEQMQSQNDYHVNLKSEEEIRMLHSKLDHLIQQDQPNLLEIQRIQTEMLASIERQVSELREKENNSESDDN</sequence>
<accession>G8PF40</accession>
<dbReference type="EMBL" id="CP003137">
    <property type="protein sequence ID" value="AEV95719.1"/>
    <property type="molecule type" value="Genomic_DNA"/>
</dbReference>
<keyword evidence="1" id="KW-1133">Transmembrane helix</keyword>
<dbReference type="KEGG" id="pce:PECL_1497"/>